<dbReference type="GO" id="GO:0051028">
    <property type="term" value="P:mRNA transport"/>
    <property type="evidence" value="ECO:0007669"/>
    <property type="project" value="UniProtKB-KW"/>
</dbReference>
<dbReference type="GO" id="GO:0045182">
    <property type="term" value="F:translation regulator activity"/>
    <property type="evidence" value="ECO:0007669"/>
    <property type="project" value="TreeGrafter"/>
</dbReference>
<dbReference type="GO" id="GO:0043204">
    <property type="term" value="C:perikaryon"/>
    <property type="evidence" value="ECO:0007669"/>
    <property type="project" value="UniProtKB-SubCell"/>
</dbReference>
<evidence type="ECO:0000256" key="44">
    <source>
        <dbReference type="SAM" id="MobiDB-lite"/>
    </source>
</evidence>
<keyword evidence="20" id="KW-0771">Synaptosome</keyword>
<keyword evidence="28" id="KW-0524">Neurogenesis</keyword>
<keyword evidence="37" id="KW-0636">Prenylation</keyword>
<dbReference type="SMART" id="SM00322">
    <property type="entry name" value="KH"/>
    <property type="match status" value="2"/>
</dbReference>
<dbReference type="InterPro" id="IPR040472">
    <property type="entry name" value="FMRP_KH0"/>
</dbReference>
<evidence type="ECO:0000256" key="41">
    <source>
        <dbReference type="ARBA" id="ARBA00037868"/>
    </source>
</evidence>
<dbReference type="GO" id="GO:0099577">
    <property type="term" value="P:regulation of translation at presynapse, modulating synaptic transmission"/>
    <property type="evidence" value="ECO:0007669"/>
    <property type="project" value="TreeGrafter"/>
</dbReference>
<feature type="compositionally biased region" description="Gly residues" evidence="44">
    <location>
        <begin position="662"/>
        <end position="674"/>
    </location>
</feature>
<comment type="similarity">
    <text evidence="12">Belongs to the FMR1 family.</text>
</comment>
<keyword evidence="16" id="KW-1003">Cell membrane</keyword>
<dbReference type="InterPro" id="IPR041560">
    <property type="entry name" value="Tudor_FRM1"/>
</dbReference>
<evidence type="ECO:0000256" key="5">
    <source>
        <dbReference type="ARBA" id="ARBA00004495"/>
    </source>
</evidence>
<organism evidence="46 47">
    <name type="scientific">Oryzias sinensis</name>
    <name type="common">Chinese medaka</name>
    <dbReference type="NCBI Taxonomy" id="183150"/>
    <lineage>
        <taxon>Eukaryota</taxon>
        <taxon>Metazoa</taxon>
        <taxon>Chordata</taxon>
        <taxon>Craniata</taxon>
        <taxon>Vertebrata</taxon>
        <taxon>Euteleostomi</taxon>
        <taxon>Actinopterygii</taxon>
        <taxon>Neopterygii</taxon>
        <taxon>Teleostei</taxon>
        <taxon>Neoteleostei</taxon>
        <taxon>Acanthomorphata</taxon>
        <taxon>Ovalentaria</taxon>
        <taxon>Atherinomorphae</taxon>
        <taxon>Beloniformes</taxon>
        <taxon>Adrianichthyidae</taxon>
        <taxon>Oryziinae</taxon>
        <taxon>Oryzias</taxon>
    </lineage>
</organism>
<keyword evidence="25" id="KW-0509">mRNA transport</keyword>
<evidence type="ECO:0000256" key="4">
    <source>
        <dbReference type="ARBA" id="ARBA00004484"/>
    </source>
</evidence>
<keyword evidence="17" id="KW-0488">Methylation</keyword>
<evidence type="ECO:0000256" key="1">
    <source>
        <dbReference type="ARBA" id="ARBA00001946"/>
    </source>
</evidence>
<dbReference type="SMART" id="SM00173">
    <property type="entry name" value="RAS"/>
    <property type="match status" value="1"/>
</dbReference>
<evidence type="ECO:0000256" key="17">
    <source>
        <dbReference type="ARBA" id="ARBA00022481"/>
    </source>
</evidence>
<dbReference type="SMART" id="SM00176">
    <property type="entry name" value="RAN"/>
    <property type="match status" value="1"/>
</dbReference>
<feature type="domain" description="Agenet-like" evidence="45">
    <location>
        <begin position="254"/>
        <end position="295"/>
    </location>
</feature>
<dbReference type="FunFam" id="3.30.1370.10:FF:000054">
    <property type="entry name" value="Fragile X mental retardation protein 1"/>
    <property type="match status" value="1"/>
</dbReference>
<comment type="subcellular location">
    <subcellularLocation>
        <location evidence="3">Cell projection</location>
        <location evidence="3">Dendrite</location>
    </subcellularLocation>
    <subcellularLocation>
        <location evidence="6">Cell projection</location>
        <location evidence="6">Dendritic spine</location>
    </subcellularLocation>
    <subcellularLocation>
        <location evidence="5">Cell projection</location>
        <location evidence="5">Filopodium tip</location>
    </subcellularLocation>
    <subcellularLocation>
        <location evidence="10">Cell projection</location>
        <location evidence="10">Growth cone</location>
    </subcellularLocation>
    <subcellularLocation>
        <location evidence="8">Chromosome</location>
        <location evidence="8">Centromere</location>
    </subcellularLocation>
    <subcellularLocation>
        <location evidence="2">Cytoplasm</location>
        <location evidence="2">Stress granule</location>
    </subcellularLocation>
    <subcellularLocation>
        <location evidence="7">Cytoplasm</location>
        <location evidence="7">Perinuclear region</location>
    </subcellularLocation>
    <subcellularLocation>
        <location evidence="41">Endomembrane system</location>
        <topology evidence="41">Lipid-anchor</topology>
    </subcellularLocation>
    <subcellularLocation>
        <location evidence="9">Nucleus</location>
        <location evidence="9">Nucleolus</location>
    </subcellularLocation>
    <subcellularLocation>
        <location evidence="4">Perikaryon</location>
    </subcellularLocation>
    <subcellularLocation>
        <location evidence="40">Presynaptic cell membrane</location>
    </subcellularLocation>
    <subcellularLocation>
        <location evidence="39">Synapse</location>
        <location evidence="39">Synaptosome</location>
    </subcellularLocation>
</comment>
<keyword evidence="36" id="KW-0449">Lipoprotein</keyword>
<dbReference type="Pfam" id="PF00013">
    <property type="entry name" value="KH_1"/>
    <property type="match status" value="2"/>
</dbReference>
<evidence type="ECO:0000256" key="22">
    <source>
        <dbReference type="ARBA" id="ARBA00022737"/>
    </source>
</evidence>
<dbReference type="GO" id="GO:0006397">
    <property type="term" value="P:mRNA processing"/>
    <property type="evidence" value="ECO:0007669"/>
    <property type="project" value="UniProtKB-KW"/>
</dbReference>
<dbReference type="PROSITE" id="PS51420">
    <property type="entry name" value="RHO"/>
    <property type="match status" value="1"/>
</dbReference>
<dbReference type="FunFam" id="2.30.30.140:FF:000001">
    <property type="entry name" value="Fragile X mental retardation 1, isoform CRA_e"/>
    <property type="match status" value="1"/>
</dbReference>
<dbReference type="Pfam" id="PF18336">
    <property type="entry name" value="Tudor_FRX1"/>
    <property type="match status" value="1"/>
</dbReference>
<dbReference type="GO" id="GO:0030426">
    <property type="term" value="C:growth cone"/>
    <property type="evidence" value="ECO:0007669"/>
    <property type="project" value="UniProtKB-SubCell"/>
</dbReference>
<evidence type="ECO:0000256" key="39">
    <source>
        <dbReference type="ARBA" id="ARBA00034102"/>
    </source>
</evidence>
<feature type="domain" description="Agenet-like" evidence="45">
    <location>
        <begin position="308"/>
        <end position="360"/>
    </location>
</feature>
<evidence type="ECO:0000256" key="10">
    <source>
        <dbReference type="ARBA" id="ARBA00004624"/>
    </source>
</evidence>
<dbReference type="SUPFAM" id="SSF54791">
    <property type="entry name" value="Eukaryotic type KH-domain (KH-domain type I)"/>
    <property type="match status" value="2"/>
</dbReference>
<dbReference type="PANTHER" id="PTHR10603:SF4">
    <property type="entry name" value="FRAGILE X MESSENGER RIBONUCLEOPROTEIN 1"/>
    <property type="match status" value="1"/>
</dbReference>
<feature type="region of interest" description="Disordered" evidence="44">
    <location>
        <begin position="1"/>
        <end position="30"/>
    </location>
</feature>
<dbReference type="GO" id="GO:0048513">
    <property type="term" value="P:animal organ development"/>
    <property type="evidence" value="ECO:0007669"/>
    <property type="project" value="TreeGrafter"/>
</dbReference>
<keyword evidence="15" id="KW-0158">Chromosome</keyword>
<evidence type="ECO:0000256" key="27">
    <source>
        <dbReference type="ARBA" id="ARBA00022884"/>
    </source>
</evidence>
<evidence type="ECO:0000256" key="15">
    <source>
        <dbReference type="ARBA" id="ARBA00022454"/>
    </source>
</evidence>
<dbReference type="GO" id="GO:0032433">
    <property type="term" value="C:filopodium tip"/>
    <property type="evidence" value="ECO:0007669"/>
    <property type="project" value="UniProtKB-SubCell"/>
</dbReference>
<dbReference type="InterPro" id="IPR008395">
    <property type="entry name" value="Agenet-like_dom"/>
</dbReference>
<evidence type="ECO:0000256" key="35">
    <source>
        <dbReference type="ARBA" id="ARBA00023274"/>
    </source>
</evidence>
<dbReference type="CDD" id="cd04115">
    <property type="entry name" value="Rab33B_Rab33A"/>
    <property type="match status" value="1"/>
</dbReference>
<evidence type="ECO:0000256" key="40">
    <source>
        <dbReference type="ARBA" id="ARBA00034111"/>
    </source>
</evidence>
<dbReference type="PROSITE" id="PS51421">
    <property type="entry name" value="RAS"/>
    <property type="match status" value="1"/>
</dbReference>
<dbReference type="SMART" id="SM00174">
    <property type="entry name" value="RHO"/>
    <property type="match status" value="1"/>
</dbReference>
<keyword evidence="21" id="KW-0507">mRNA processing</keyword>
<comment type="cofactor">
    <cofactor evidence="1">
        <name>Mg(2+)</name>
        <dbReference type="ChEBI" id="CHEBI:18420"/>
    </cofactor>
</comment>
<evidence type="ECO:0000256" key="12">
    <source>
        <dbReference type="ARBA" id="ARBA00006633"/>
    </source>
</evidence>
<dbReference type="InterPro" id="IPR005225">
    <property type="entry name" value="Small_GTP-bd"/>
</dbReference>
<dbReference type="PANTHER" id="PTHR10603">
    <property type="entry name" value="FRAGILE X MENTAL RETARDATION SYNDROME-RELATED PROTEIN"/>
    <property type="match status" value="1"/>
</dbReference>
<dbReference type="Ensembl" id="ENSOSIT00000030019.1">
    <property type="protein sequence ID" value="ENSOSIP00000028480.1"/>
    <property type="gene ID" value="ENSOSIG00000014824.1"/>
</dbReference>
<evidence type="ECO:0000256" key="36">
    <source>
        <dbReference type="ARBA" id="ARBA00023288"/>
    </source>
</evidence>
<feature type="compositionally biased region" description="Basic and acidic residues" evidence="44">
    <location>
        <begin position="825"/>
        <end position="837"/>
    </location>
</feature>
<dbReference type="InterPro" id="IPR036612">
    <property type="entry name" value="KH_dom_type_1_sf"/>
</dbReference>
<dbReference type="GO" id="GO:0010494">
    <property type="term" value="C:cytoplasmic stress granule"/>
    <property type="evidence" value="ECO:0007669"/>
    <property type="project" value="UniProtKB-SubCell"/>
</dbReference>
<dbReference type="InterPro" id="IPR004087">
    <property type="entry name" value="KH_dom"/>
</dbReference>
<dbReference type="GO" id="GO:0042734">
    <property type="term" value="C:presynaptic membrane"/>
    <property type="evidence" value="ECO:0007669"/>
    <property type="project" value="UniProtKB-SubCell"/>
</dbReference>
<evidence type="ECO:0000313" key="46">
    <source>
        <dbReference type="Ensembl" id="ENSOSIP00000028480.1"/>
    </source>
</evidence>
<keyword evidence="33" id="KW-0539">Nucleus</keyword>
<dbReference type="GO" id="GO:0048170">
    <property type="term" value="P:positive regulation of long-term neuronal synaptic plasticity"/>
    <property type="evidence" value="ECO:0007669"/>
    <property type="project" value="TreeGrafter"/>
</dbReference>
<dbReference type="GO" id="GO:0007399">
    <property type="term" value="P:nervous system development"/>
    <property type="evidence" value="ECO:0007669"/>
    <property type="project" value="UniProtKB-KW"/>
</dbReference>
<evidence type="ECO:0000256" key="38">
    <source>
        <dbReference type="ARBA" id="ARBA00023328"/>
    </source>
</evidence>
<evidence type="ECO:0000259" key="45">
    <source>
        <dbReference type="PROSITE" id="PS51641"/>
    </source>
</evidence>
<evidence type="ECO:0000256" key="42">
    <source>
        <dbReference type="ARBA" id="ARBA00047660"/>
    </source>
</evidence>
<dbReference type="GeneTree" id="ENSGT00950000183189"/>
<keyword evidence="27 43" id="KW-0694">RNA-binding</keyword>
<dbReference type="Pfam" id="PF16098">
    <property type="entry name" value="FXMR_C2"/>
    <property type="match status" value="1"/>
</dbReference>
<dbReference type="GO" id="GO:0005730">
    <property type="term" value="C:nucleolus"/>
    <property type="evidence" value="ECO:0007669"/>
    <property type="project" value="UniProtKB-SubCell"/>
</dbReference>
<evidence type="ECO:0000256" key="23">
    <source>
        <dbReference type="ARBA" id="ARBA00022741"/>
    </source>
</evidence>
<evidence type="ECO:0000256" key="19">
    <source>
        <dbReference type="ARBA" id="ARBA00022491"/>
    </source>
</evidence>
<keyword evidence="22" id="KW-0677">Repeat</keyword>
<evidence type="ECO:0000256" key="43">
    <source>
        <dbReference type="PROSITE-ProRule" id="PRU00117"/>
    </source>
</evidence>
<keyword evidence="19" id="KW-0678">Repressor</keyword>
<evidence type="ECO:0000256" key="29">
    <source>
        <dbReference type="ARBA" id="ARBA00023018"/>
    </source>
</evidence>
<dbReference type="Pfam" id="PF05641">
    <property type="entry name" value="Agenet"/>
    <property type="match status" value="1"/>
</dbReference>
<dbReference type="InterPro" id="IPR027417">
    <property type="entry name" value="P-loop_NTPase"/>
</dbReference>
<dbReference type="InterPro" id="IPR032196">
    <property type="entry name" value="FMR1_C2"/>
</dbReference>
<dbReference type="CDD" id="cd22512">
    <property type="entry name" value="KH_I_FMR1_rpt3"/>
    <property type="match status" value="1"/>
</dbReference>
<comment type="similarity">
    <text evidence="11">Belongs to the small GTPase superfamily. Rab family.</text>
</comment>
<keyword evidence="23" id="KW-0547">Nucleotide-binding</keyword>
<feature type="compositionally biased region" description="Gly residues" evidence="44">
    <location>
        <begin position="736"/>
        <end position="750"/>
    </location>
</feature>
<evidence type="ECO:0000256" key="32">
    <source>
        <dbReference type="ARBA" id="ARBA00023187"/>
    </source>
</evidence>
<dbReference type="CDD" id="cd22509">
    <property type="entry name" value="KH_I_FMR1_rpt2"/>
    <property type="match status" value="1"/>
</dbReference>
<evidence type="ECO:0000256" key="24">
    <source>
        <dbReference type="ARBA" id="ARBA00022801"/>
    </source>
</evidence>
<evidence type="ECO:0000256" key="21">
    <source>
        <dbReference type="ARBA" id="ARBA00022664"/>
    </source>
</evidence>
<dbReference type="InterPro" id="IPR001806">
    <property type="entry name" value="Small_GTPase"/>
</dbReference>
<keyword evidence="18" id="KW-0963">Cytoplasm</keyword>
<comment type="catalytic activity">
    <reaction evidence="42">
        <text>GTP + H2O = GDP + phosphate + H(+)</text>
        <dbReference type="Rhea" id="RHEA:19669"/>
        <dbReference type="ChEBI" id="CHEBI:15377"/>
        <dbReference type="ChEBI" id="CHEBI:15378"/>
        <dbReference type="ChEBI" id="CHEBI:37565"/>
        <dbReference type="ChEBI" id="CHEBI:43474"/>
        <dbReference type="ChEBI" id="CHEBI:58189"/>
        <dbReference type="EC" id="3.6.5.2"/>
    </reaction>
    <physiologicalReaction direction="left-to-right" evidence="42">
        <dbReference type="Rhea" id="RHEA:19670"/>
    </physiologicalReaction>
</comment>
<keyword evidence="24" id="KW-0378">Hydrolase</keyword>
<accession>A0A8C7YGN4</accession>
<evidence type="ECO:0000256" key="16">
    <source>
        <dbReference type="ARBA" id="ARBA00022475"/>
    </source>
</evidence>
<evidence type="ECO:0000256" key="9">
    <source>
        <dbReference type="ARBA" id="ARBA00004604"/>
    </source>
</evidence>
<dbReference type="NCBIfam" id="TIGR00231">
    <property type="entry name" value="small_GTP"/>
    <property type="match status" value="1"/>
</dbReference>
<evidence type="ECO:0000256" key="11">
    <source>
        <dbReference type="ARBA" id="ARBA00006270"/>
    </source>
</evidence>
<proteinExistence type="inferred from homology"/>
<keyword evidence="14" id="KW-0813">Transport</keyword>
<dbReference type="GO" id="GO:0003925">
    <property type="term" value="F:G protein activity"/>
    <property type="evidence" value="ECO:0007669"/>
    <property type="project" value="UniProtKB-EC"/>
</dbReference>
<dbReference type="Pfam" id="PF12235">
    <property type="entry name" value="FXMRP1_C_core"/>
    <property type="match status" value="1"/>
</dbReference>
<evidence type="ECO:0000256" key="13">
    <source>
        <dbReference type="ARBA" id="ARBA00011984"/>
    </source>
</evidence>
<dbReference type="FunFam" id="2.30.30.140:FF:000080">
    <property type="entry name" value="Fragile X mental retardation protein 1 B"/>
    <property type="match status" value="1"/>
</dbReference>
<dbReference type="FunFam" id="3.30.1370.10:FF:000004">
    <property type="entry name" value="Fragile X mental retardation 1, isoform CRA_e"/>
    <property type="match status" value="1"/>
</dbReference>
<dbReference type="EC" id="3.6.5.2" evidence="13"/>
<dbReference type="InterPro" id="IPR047436">
    <property type="entry name" value="Tudor_Agenet_FMR1_rpt2"/>
</dbReference>
<evidence type="ECO:0000256" key="18">
    <source>
        <dbReference type="ARBA" id="ARBA00022490"/>
    </source>
</evidence>
<evidence type="ECO:0000313" key="47">
    <source>
        <dbReference type="Proteomes" id="UP000694383"/>
    </source>
</evidence>
<keyword evidence="26" id="KW-0810">Translation regulation</keyword>
<dbReference type="Proteomes" id="UP000694383">
    <property type="component" value="Unplaced"/>
</dbReference>
<keyword evidence="38" id="KW-0137">Centromere</keyword>
<dbReference type="Pfam" id="PF00071">
    <property type="entry name" value="Ras"/>
    <property type="match status" value="1"/>
</dbReference>
<evidence type="ECO:0000256" key="33">
    <source>
        <dbReference type="ARBA" id="ARBA00023242"/>
    </source>
</evidence>
<evidence type="ECO:0000256" key="34">
    <source>
        <dbReference type="ARBA" id="ARBA00023273"/>
    </source>
</evidence>
<evidence type="ECO:0000256" key="20">
    <source>
        <dbReference type="ARBA" id="ARBA00022599"/>
    </source>
</evidence>
<dbReference type="GO" id="GO:0043197">
    <property type="term" value="C:dendritic spine"/>
    <property type="evidence" value="ECO:0007669"/>
    <property type="project" value="UniProtKB-SubCell"/>
</dbReference>
<dbReference type="GO" id="GO:0003730">
    <property type="term" value="F:mRNA 3'-UTR binding"/>
    <property type="evidence" value="ECO:0007669"/>
    <property type="project" value="TreeGrafter"/>
</dbReference>
<evidence type="ECO:0000256" key="8">
    <source>
        <dbReference type="ARBA" id="ARBA00004584"/>
    </source>
</evidence>
<evidence type="ECO:0000256" key="28">
    <source>
        <dbReference type="ARBA" id="ARBA00022902"/>
    </source>
</evidence>
<evidence type="ECO:0000256" key="2">
    <source>
        <dbReference type="ARBA" id="ARBA00004210"/>
    </source>
</evidence>
<protein>
    <recommendedName>
        <fullName evidence="13">small monomeric GTPase</fullName>
        <ecNumber evidence="13">3.6.5.2</ecNumber>
    </recommendedName>
</protein>
<evidence type="ECO:0000256" key="31">
    <source>
        <dbReference type="ARBA" id="ARBA00023136"/>
    </source>
</evidence>
<reference evidence="46" key="2">
    <citation type="submission" date="2025-09" db="UniProtKB">
        <authorList>
            <consortium name="Ensembl"/>
        </authorList>
    </citation>
    <scope>IDENTIFICATION</scope>
</reference>
<dbReference type="PROSITE" id="PS50084">
    <property type="entry name" value="KH_TYPE_1"/>
    <property type="match status" value="2"/>
</dbReference>
<evidence type="ECO:0000256" key="3">
    <source>
        <dbReference type="ARBA" id="ARBA00004279"/>
    </source>
</evidence>
<dbReference type="PROSITE" id="PS51419">
    <property type="entry name" value="RAB"/>
    <property type="match status" value="1"/>
</dbReference>
<dbReference type="GO" id="GO:0008380">
    <property type="term" value="P:RNA splicing"/>
    <property type="evidence" value="ECO:0007669"/>
    <property type="project" value="UniProtKB-KW"/>
</dbReference>
<keyword evidence="29" id="KW-0770">Synapse</keyword>
<dbReference type="Pfam" id="PF17904">
    <property type="entry name" value="KH_9"/>
    <property type="match status" value="1"/>
</dbReference>
<dbReference type="CDD" id="cd20474">
    <property type="entry name" value="Tudor_Agenet_FMR1_rpt2"/>
    <property type="match status" value="1"/>
</dbReference>
<dbReference type="InterPro" id="IPR004088">
    <property type="entry name" value="KH_dom_type_1"/>
</dbReference>
<dbReference type="Gene3D" id="2.30.30.140">
    <property type="match status" value="2"/>
</dbReference>
<evidence type="ECO:0000256" key="25">
    <source>
        <dbReference type="ARBA" id="ARBA00022816"/>
    </source>
</evidence>
<dbReference type="GO" id="GO:0000775">
    <property type="term" value="C:chromosome, centromeric region"/>
    <property type="evidence" value="ECO:0007669"/>
    <property type="project" value="UniProtKB-SubCell"/>
</dbReference>
<dbReference type="GO" id="GO:0045727">
    <property type="term" value="P:positive regulation of translation"/>
    <property type="evidence" value="ECO:0007669"/>
    <property type="project" value="TreeGrafter"/>
</dbReference>
<sequence>MTNESPEEESRAPGGGAGVGMGAARRGRADDNVTILTSSMDFPRAIRSRADSANDTAPSFTSSVELSSSSLETSIQTRIFKIIVIGDSNVGKTCLTFRFTGGSFPDKTEATIGVDFREKAVEIEGETIKVQVWDTAGQERFRKSMVEHYYRNVHAVVFVYDVTNMASYRNLQTWIEECNGHRVSASVPRVLVGNKCDLVDQIQVPSNTALKFADAHNMLLFETSAKDPKESQNVDSIFMSLACRLKAQKSLLYRDVEREEGKAFVKDVHEGSVTVAFENNWQPERQIPFQDVRFPPPAGSGKEINESDEVEVYSRANDKEPCGWWLAKVRMVKGEFYVIEYAACDATLNEIVTLERLRPVNPNKPATKNTFFKIRLDVPEDLRQMCSKESAHKDFKKAVGAFSITYDSEKKQLVILSVNEVTLKRANMMSDMHFRSLRTKLTLMLRNEEANRQLESSRQLASRFHEQFTVREDLMGLAIGTHGANIQQARKVPGVTNIDLDEETCTFHIYGEEQDAVRIARSFLEFSEDVIKVPRNLVGKVIGKSGKLIQEVVDKSGVVRVRIEPENDKKPLAAAAAATAASSADEGMVPFVFVGTKESISNATVLLDYHLNYLKEVDQLRMERLQIDEQLRQIGGSGGGAGPRNPKDKAYVFDNGMGLGMGRGGGKPYSGGRGGRGRRGAGASFTSGTNSEASNASETESDHRDELSDWSLAPTEELMTGGGTLPRRTDGRKRAGGGGPRGRGGRGRGGYKGDDMQWSELRPRHIRDPKTRVQEDSLQICVDGNNERSVQHSSGGRGGGVGPSSSQSGGGGGGEAQPRHYHQRPMRDRGMKKDKQDAPALVNGVS</sequence>
<reference evidence="46" key="1">
    <citation type="submission" date="2025-08" db="UniProtKB">
        <authorList>
            <consortium name="Ensembl"/>
        </authorList>
    </citation>
    <scope>IDENTIFICATION</scope>
</reference>
<dbReference type="AlphaFoldDB" id="A0A8C7YGN4"/>
<dbReference type="GO" id="GO:0032482">
    <property type="term" value="P:Rab protein signal transduction"/>
    <property type="evidence" value="ECO:0007669"/>
    <property type="project" value="InterPro"/>
</dbReference>
<feature type="compositionally biased region" description="Low complexity" evidence="44">
    <location>
        <begin position="689"/>
        <end position="698"/>
    </location>
</feature>
<evidence type="ECO:0000256" key="7">
    <source>
        <dbReference type="ARBA" id="ARBA00004556"/>
    </source>
</evidence>
<dbReference type="FunFam" id="3.40.50.300:FF:000516">
    <property type="entry name" value="RAB33B, member RAS oncogene family"/>
    <property type="match status" value="1"/>
</dbReference>
<evidence type="ECO:0000256" key="14">
    <source>
        <dbReference type="ARBA" id="ARBA00022448"/>
    </source>
</evidence>
<dbReference type="GO" id="GO:0005525">
    <property type="term" value="F:GTP binding"/>
    <property type="evidence" value="ECO:0007669"/>
    <property type="project" value="UniProtKB-KW"/>
</dbReference>
<dbReference type="PROSITE" id="PS51641">
    <property type="entry name" value="AGENET_LIKE"/>
    <property type="match status" value="2"/>
</dbReference>
<keyword evidence="30" id="KW-0342">GTP-binding</keyword>
<dbReference type="Gene3D" id="3.40.50.300">
    <property type="entry name" value="P-loop containing nucleotide triphosphate hydrolases"/>
    <property type="match status" value="1"/>
</dbReference>
<keyword evidence="31" id="KW-0472">Membrane</keyword>
<dbReference type="GO" id="GO:1990904">
    <property type="term" value="C:ribonucleoprotein complex"/>
    <property type="evidence" value="ECO:0007669"/>
    <property type="project" value="UniProtKB-KW"/>
</dbReference>
<feature type="compositionally biased region" description="Basic and acidic residues" evidence="44">
    <location>
        <begin position="751"/>
        <end position="775"/>
    </location>
</feature>
<name>A0A8C7YGN4_9TELE</name>
<dbReference type="GO" id="GO:0005794">
    <property type="term" value="C:Golgi apparatus"/>
    <property type="evidence" value="ECO:0007669"/>
    <property type="project" value="UniProtKB-ARBA"/>
</dbReference>
<feature type="compositionally biased region" description="Gly residues" evidence="44">
    <location>
        <begin position="795"/>
        <end position="815"/>
    </location>
</feature>
<keyword evidence="35" id="KW-0687">Ribonucleoprotein</keyword>
<dbReference type="InterPro" id="IPR022034">
    <property type="entry name" value="FMR1-like_C_core"/>
</dbReference>
<feature type="region of interest" description="Disordered" evidence="44">
    <location>
        <begin position="662"/>
        <end position="846"/>
    </location>
</feature>
<evidence type="ECO:0000256" key="6">
    <source>
        <dbReference type="ARBA" id="ARBA00004552"/>
    </source>
</evidence>
<dbReference type="PRINTS" id="PR00449">
    <property type="entry name" value="RASTRNSFRMNG"/>
</dbReference>
<dbReference type="GO" id="GO:0043488">
    <property type="term" value="P:regulation of mRNA stability"/>
    <property type="evidence" value="ECO:0007669"/>
    <property type="project" value="TreeGrafter"/>
</dbReference>
<evidence type="ECO:0000256" key="26">
    <source>
        <dbReference type="ARBA" id="ARBA00022845"/>
    </source>
</evidence>
<dbReference type="InterPro" id="IPR041822">
    <property type="entry name" value="Rab33A/B"/>
</dbReference>
<evidence type="ECO:0000256" key="37">
    <source>
        <dbReference type="ARBA" id="ARBA00023289"/>
    </source>
</evidence>
<dbReference type="Gene3D" id="3.30.1370.10">
    <property type="entry name" value="K Homology domain, type 1"/>
    <property type="match status" value="2"/>
</dbReference>
<dbReference type="SMART" id="SM00175">
    <property type="entry name" value="RAB"/>
    <property type="match status" value="1"/>
</dbReference>
<dbReference type="SUPFAM" id="SSF52540">
    <property type="entry name" value="P-loop containing nucleoside triphosphate hydrolases"/>
    <property type="match status" value="1"/>
</dbReference>
<dbReference type="GO" id="GO:0048471">
    <property type="term" value="C:perinuclear region of cytoplasm"/>
    <property type="evidence" value="ECO:0007669"/>
    <property type="project" value="UniProtKB-SubCell"/>
</dbReference>
<dbReference type="InterPro" id="IPR047440">
    <property type="entry name" value="KH_I_FMR1_rpt2"/>
</dbReference>
<keyword evidence="32" id="KW-0508">mRNA splicing</keyword>
<keyword evidence="47" id="KW-1185">Reference proteome</keyword>
<evidence type="ECO:0000256" key="30">
    <source>
        <dbReference type="ARBA" id="ARBA00023134"/>
    </source>
</evidence>
<keyword evidence="34" id="KW-0966">Cell projection</keyword>
<dbReference type="InterPro" id="IPR040148">
    <property type="entry name" value="FMR1"/>
</dbReference>